<evidence type="ECO:0000313" key="1">
    <source>
        <dbReference type="EMBL" id="CAH2108781.1"/>
    </source>
</evidence>
<evidence type="ECO:0000313" key="2">
    <source>
        <dbReference type="Proteomes" id="UP001153954"/>
    </source>
</evidence>
<dbReference type="PANTHER" id="PTHR47331">
    <property type="entry name" value="PHD-TYPE DOMAIN-CONTAINING PROTEIN"/>
    <property type="match status" value="1"/>
</dbReference>
<dbReference type="EMBL" id="CAKOGL010000036">
    <property type="protein sequence ID" value="CAH2108781.1"/>
    <property type="molecule type" value="Genomic_DNA"/>
</dbReference>
<gene>
    <name evidence="1" type="ORF">EEDITHA_LOCUS22687</name>
</gene>
<dbReference type="PANTHER" id="PTHR47331:SF1">
    <property type="entry name" value="GAG-LIKE PROTEIN"/>
    <property type="match status" value="1"/>
</dbReference>
<reference evidence="1" key="1">
    <citation type="submission" date="2022-03" db="EMBL/GenBank/DDBJ databases">
        <authorList>
            <person name="Tunstrom K."/>
        </authorList>
    </citation>
    <scope>NUCLEOTIDE SEQUENCE</scope>
</reference>
<organism evidence="1 2">
    <name type="scientific">Euphydryas editha</name>
    <name type="common">Edith's checkerspot</name>
    <dbReference type="NCBI Taxonomy" id="104508"/>
    <lineage>
        <taxon>Eukaryota</taxon>
        <taxon>Metazoa</taxon>
        <taxon>Ecdysozoa</taxon>
        <taxon>Arthropoda</taxon>
        <taxon>Hexapoda</taxon>
        <taxon>Insecta</taxon>
        <taxon>Pterygota</taxon>
        <taxon>Neoptera</taxon>
        <taxon>Endopterygota</taxon>
        <taxon>Lepidoptera</taxon>
        <taxon>Glossata</taxon>
        <taxon>Ditrysia</taxon>
        <taxon>Papilionoidea</taxon>
        <taxon>Nymphalidae</taxon>
        <taxon>Nymphalinae</taxon>
        <taxon>Euphydryas</taxon>
    </lineage>
</organism>
<dbReference type="SUPFAM" id="SSF56672">
    <property type="entry name" value="DNA/RNA polymerases"/>
    <property type="match status" value="1"/>
</dbReference>
<name>A0AAU9VDC5_EUPED</name>
<comment type="caution">
    <text evidence="1">The sequence shown here is derived from an EMBL/GenBank/DDBJ whole genome shotgun (WGS) entry which is preliminary data.</text>
</comment>
<accession>A0AAU9VDC5</accession>
<keyword evidence="2" id="KW-1185">Reference proteome</keyword>
<dbReference type="GO" id="GO:0071897">
    <property type="term" value="P:DNA biosynthetic process"/>
    <property type="evidence" value="ECO:0007669"/>
    <property type="project" value="UniProtKB-ARBA"/>
</dbReference>
<protein>
    <submittedName>
        <fullName evidence="1">Uncharacterized protein</fullName>
    </submittedName>
</protein>
<dbReference type="Proteomes" id="UP001153954">
    <property type="component" value="Unassembled WGS sequence"/>
</dbReference>
<dbReference type="AlphaFoldDB" id="A0AAU9VDC5"/>
<sequence length="286" mass="32615">MVILWVLEVRLSADAVKLTADLDLADPKFDLPGTVDLLLGADVLGKILLDKDRVLQPGGLVALQTIFGFALMGPVLRAPPPAELWTALIMGSALSDAVQRFWEMEEPPQALRSDPEHEECERFYKTNTSYLSSGRIMTRLPFLAVRPPLGISRPTAEKRLLAMERRMSRDPLLKEKYIDFMREYEDLGHMSVSKFDWHSMDHFFLPHDAVIKPSSGKLRSVFDGSAQTTSEVSSNQCLHSGPKLLKDLCDVITRFRRHQFFFVADIKMMFRQTVIHPDDRRYQLIL</sequence>
<dbReference type="InterPro" id="IPR043502">
    <property type="entry name" value="DNA/RNA_pol_sf"/>
</dbReference>
<proteinExistence type="predicted"/>